<dbReference type="Proteomes" id="UP000249166">
    <property type="component" value="Unassembled WGS sequence"/>
</dbReference>
<proteinExistence type="predicted"/>
<evidence type="ECO:0000313" key="2">
    <source>
        <dbReference type="EMBL" id="RAM37498.1"/>
    </source>
</evidence>
<dbReference type="OrthoDB" id="4947966at2"/>
<dbReference type="Gene3D" id="1.40.20.10">
    <property type="entry name" value="CHAD domain"/>
    <property type="match status" value="1"/>
</dbReference>
<name>A0A328HFS9_ARTGO</name>
<accession>A0A328HFS9</accession>
<gene>
    <name evidence="2" type="ORF">DBZ45_09755</name>
</gene>
<evidence type="ECO:0000313" key="3">
    <source>
        <dbReference type="Proteomes" id="UP000249166"/>
    </source>
</evidence>
<feature type="domain" description="CHAD" evidence="1">
    <location>
        <begin position="22"/>
        <end position="142"/>
    </location>
</feature>
<sequence>MLKALEKTSQQAEPVASSFLFDQVAALLCYDPSVRSGEQAASWAMSAAAGRVWSILGDRKLFDRTEADRLRAELTWLAEALGPLSDSALVHEQTPWNLPDRGKAQGSAFEAAYDMALAALESDRYFRLVADLQQFCSDPPVRQTRRWHLYMG</sequence>
<protein>
    <recommendedName>
        <fullName evidence="1">CHAD domain-containing protein</fullName>
    </recommendedName>
</protein>
<dbReference type="InterPro" id="IPR038186">
    <property type="entry name" value="CHAD_dom_sf"/>
</dbReference>
<organism evidence="2 3">
    <name type="scientific">Arthrobacter globiformis</name>
    <dbReference type="NCBI Taxonomy" id="1665"/>
    <lineage>
        <taxon>Bacteria</taxon>
        <taxon>Bacillati</taxon>
        <taxon>Actinomycetota</taxon>
        <taxon>Actinomycetes</taxon>
        <taxon>Micrococcales</taxon>
        <taxon>Micrococcaceae</taxon>
        <taxon>Arthrobacter</taxon>
    </lineage>
</organism>
<dbReference type="RefSeq" id="WP_111903717.1">
    <property type="nucleotide sequence ID" value="NZ_QLNP01000069.1"/>
</dbReference>
<dbReference type="EMBL" id="QLNP01000069">
    <property type="protein sequence ID" value="RAM37498.1"/>
    <property type="molecule type" value="Genomic_DNA"/>
</dbReference>
<comment type="caution">
    <text evidence="2">The sequence shown here is derived from an EMBL/GenBank/DDBJ whole genome shotgun (WGS) entry which is preliminary data.</text>
</comment>
<dbReference type="Pfam" id="PF05235">
    <property type="entry name" value="CHAD"/>
    <property type="match status" value="1"/>
</dbReference>
<dbReference type="AlphaFoldDB" id="A0A328HFS9"/>
<evidence type="ECO:0000259" key="1">
    <source>
        <dbReference type="Pfam" id="PF05235"/>
    </source>
</evidence>
<reference evidence="2 3" key="1">
    <citation type="submission" date="2018-04" db="EMBL/GenBank/DDBJ databases">
        <title>Bacteria isolated from cave deposits of Manipur.</title>
        <authorList>
            <person name="Sahoo D."/>
            <person name="Sarangthem I."/>
            <person name="Nandeibam J."/>
        </authorList>
    </citation>
    <scope>NUCLEOTIDE SEQUENCE [LARGE SCALE GENOMIC DNA]</scope>
    <source>
        <strain evidence="3">mrc11</strain>
    </source>
</reference>
<dbReference type="InterPro" id="IPR007899">
    <property type="entry name" value="CHAD_dom"/>
</dbReference>